<keyword evidence="3" id="KW-1185">Reference proteome</keyword>
<organism evidence="3 4">
    <name type="scientific">Lingula anatina</name>
    <name type="common">Brachiopod</name>
    <name type="synonym">Lingula unguis</name>
    <dbReference type="NCBI Taxonomy" id="7574"/>
    <lineage>
        <taxon>Eukaryota</taxon>
        <taxon>Metazoa</taxon>
        <taxon>Spiralia</taxon>
        <taxon>Lophotrochozoa</taxon>
        <taxon>Brachiopoda</taxon>
        <taxon>Linguliformea</taxon>
        <taxon>Lingulata</taxon>
        <taxon>Lingulida</taxon>
        <taxon>Linguloidea</taxon>
        <taxon>Lingulidae</taxon>
        <taxon>Lingula</taxon>
    </lineage>
</organism>
<dbReference type="PROSITE" id="PS50878">
    <property type="entry name" value="RT_POL"/>
    <property type="match status" value="1"/>
</dbReference>
<dbReference type="InParanoid" id="A0A1S3KE85"/>
<gene>
    <name evidence="4" type="primary">LOC106181177</name>
</gene>
<dbReference type="Gene3D" id="3.30.420.10">
    <property type="entry name" value="Ribonuclease H-like superfamily/Ribonuclease H"/>
    <property type="match status" value="1"/>
</dbReference>
<dbReference type="RefSeq" id="XP_013420938.1">
    <property type="nucleotide sequence ID" value="XM_013565484.1"/>
</dbReference>
<dbReference type="InterPro" id="IPR043128">
    <property type="entry name" value="Rev_trsase/Diguanyl_cyclase"/>
</dbReference>
<name>A0A1S3KE85_LINAN</name>
<dbReference type="PANTHER" id="PTHR37984">
    <property type="entry name" value="PROTEIN CBG26694"/>
    <property type="match status" value="1"/>
</dbReference>
<dbReference type="PANTHER" id="PTHR37984:SF7">
    <property type="entry name" value="INTEGRASE CATALYTIC DOMAIN-CONTAINING PROTEIN"/>
    <property type="match status" value="1"/>
</dbReference>
<dbReference type="InterPro" id="IPR043502">
    <property type="entry name" value="DNA/RNA_pol_sf"/>
</dbReference>
<dbReference type="Gene3D" id="3.30.70.270">
    <property type="match status" value="1"/>
</dbReference>
<dbReference type="InterPro" id="IPR000477">
    <property type="entry name" value="RT_dom"/>
</dbReference>
<dbReference type="InterPro" id="IPR036397">
    <property type="entry name" value="RNaseH_sf"/>
</dbReference>
<feature type="domain" description="Reverse transcriptase" evidence="1">
    <location>
        <begin position="1"/>
        <end position="121"/>
    </location>
</feature>
<dbReference type="InterPro" id="IPR001584">
    <property type="entry name" value="Integrase_cat-core"/>
</dbReference>
<evidence type="ECO:0000259" key="1">
    <source>
        <dbReference type="PROSITE" id="PS50878"/>
    </source>
</evidence>
<evidence type="ECO:0000313" key="3">
    <source>
        <dbReference type="Proteomes" id="UP000085678"/>
    </source>
</evidence>
<dbReference type="PROSITE" id="PS50994">
    <property type="entry name" value="INTEGRASE"/>
    <property type="match status" value="1"/>
</dbReference>
<dbReference type="SUPFAM" id="SSF53098">
    <property type="entry name" value="Ribonuclease H-like"/>
    <property type="match status" value="1"/>
</dbReference>
<feature type="domain" description="Integrase catalytic" evidence="2">
    <location>
        <begin position="47"/>
        <end position="225"/>
    </location>
</feature>
<dbReference type="OrthoDB" id="6147677at2759"/>
<dbReference type="AlphaFoldDB" id="A0A1S3KE85"/>
<dbReference type="GO" id="GO:0003676">
    <property type="term" value="F:nucleic acid binding"/>
    <property type="evidence" value="ECO:0007669"/>
    <property type="project" value="InterPro"/>
</dbReference>
<reference evidence="4" key="1">
    <citation type="submission" date="2025-08" db="UniProtKB">
        <authorList>
            <consortium name="RefSeq"/>
        </authorList>
    </citation>
    <scope>IDENTIFICATION</scope>
    <source>
        <tissue evidence="4">Gonads</tissue>
    </source>
</reference>
<protein>
    <submittedName>
        <fullName evidence="4">Uncharacterized protein LOC106181177</fullName>
    </submittedName>
</protein>
<dbReference type="Pfam" id="PF00078">
    <property type="entry name" value="RVT_1"/>
    <property type="match status" value="1"/>
</dbReference>
<dbReference type="InterPro" id="IPR050951">
    <property type="entry name" value="Retrovirus_Pol_polyprotein"/>
</dbReference>
<sequence>MKGVKYMTVLDANQGYFQLELDDKSKNYAAFVTPFGRYRYKTLPMGITSAPELFMRAFGDIFGDIEGLEMIMDDFLIIGSTLEEYNKTLKQVLQRAKENHITFNIKKVQTKKWFSVHGIPEQVTSGLPFNSSEWKHFAESYNFVHKTSSPEHPQANGMVEKYVGIAKKMLIKCNETRSDPYLALLNIRNTPRDENTRSPVQRLFSRRTRTIIPTSVEKLKPQVKQ</sequence>
<proteinExistence type="predicted"/>
<dbReference type="CDD" id="cd01647">
    <property type="entry name" value="RT_LTR"/>
    <property type="match status" value="1"/>
</dbReference>
<evidence type="ECO:0000259" key="2">
    <source>
        <dbReference type="PROSITE" id="PS50994"/>
    </source>
</evidence>
<evidence type="ECO:0000313" key="4">
    <source>
        <dbReference type="RefSeq" id="XP_013420938.1"/>
    </source>
</evidence>
<dbReference type="GeneID" id="106181177"/>
<dbReference type="SUPFAM" id="SSF56672">
    <property type="entry name" value="DNA/RNA polymerases"/>
    <property type="match status" value="1"/>
</dbReference>
<dbReference type="KEGG" id="lak:106181177"/>
<dbReference type="STRING" id="7574.A0A1S3KE85"/>
<dbReference type="InterPro" id="IPR012337">
    <property type="entry name" value="RNaseH-like_sf"/>
</dbReference>
<accession>A0A1S3KE85</accession>
<dbReference type="Proteomes" id="UP000085678">
    <property type="component" value="Unplaced"/>
</dbReference>
<dbReference type="GO" id="GO:0015074">
    <property type="term" value="P:DNA integration"/>
    <property type="evidence" value="ECO:0007669"/>
    <property type="project" value="InterPro"/>
</dbReference>